<dbReference type="AlphaFoldDB" id="A0A2P2QQK0"/>
<name>A0A2P2QQK0_RHIMU</name>
<evidence type="ECO:0000313" key="1">
    <source>
        <dbReference type="EMBL" id="MBX69228.1"/>
    </source>
</evidence>
<protein>
    <submittedName>
        <fullName evidence="1">Uncharacterized protein</fullName>
    </submittedName>
</protein>
<sequence length="21" mass="2516">MRINLSPGHVPIFKLFEQLLY</sequence>
<organism evidence="1">
    <name type="scientific">Rhizophora mucronata</name>
    <name type="common">Asiatic mangrove</name>
    <dbReference type="NCBI Taxonomy" id="61149"/>
    <lineage>
        <taxon>Eukaryota</taxon>
        <taxon>Viridiplantae</taxon>
        <taxon>Streptophyta</taxon>
        <taxon>Embryophyta</taxon>
        <taxon>Tracheophyta</taxon>
        <taxon>Spermatophyta</taxon>
        <taxon>Magnoliopsida</taxon>
        <taxon>eudicotyledons</taxon>
        <taxon>Gunneridae</taxon>
        <taxon>Pentapetalae</taxon>
        <taxon>rosids</taxon>
        <taxon>fabids</taxon>
        <taxon>Malpighiales</taxon>
        <taxon>Rhizophoraceae</taxon>
        <taxon>Rhizophora</taxon>
    </lineage>
</organism>
<reference evidence="1" key="1">
    <citation type="submission" date="2018-02" db="EMBL/GenBank/DDBJ databases">
        <title>Rhizophora mucronata_Transcriptome.</title>
        <authorList>
            <person name="Meera S.P."/>
            <person name="Sreeshan A."/>
            <person name="Augustine A."/>
        </authorList>
    </citation>
    <scope>NUCLEOTIDE SEQUENCE</scope>
    <source>
        <tissue evidence="1">Leaf</tissue>
    </source>
</reference>
<proteinExistence type="predicted"/>
<dbReference type="EMBL" id="GGEC01088744">
    <property type="protein sequence ID" value="MBX69228.1"/>
    <property type="molecule type" value="Transcribed_RNA"/>
</dbReference>
<accession>A0A2P2QQK0</accession>